<dbReference type="AlphaFoldDB" id="A0A9P7CWG9"/>
<proteinExistence type="predicted"/>
<keyword evidence="1" id="KW-0175">Coiled coil</keyword>
<keyword evidence="3" id="KW-1185">Reference proteome</keyword>
<protein>
    <submittedName>
        <fullName evidence="2">Uncharacterized protein</fullName>
    </submittedName>
</protein>
<dbReference type="OrthoDB" id="2680741at2759"/>
<evidence type="ECO:0000313" key="2">
    <source>
        <dbReference type="EMBL" id="KAG1765487.1"/>
    </source>
</evidence>
<sequence length="286" mass="32725">MPSLAALRVSERSVSGGIAAAVTTPETIKLWLPSQIGKTASCDTRLQTIEWKLRYAQAHDALRSLRSNLRAQTAILKYKDRNLRGQGANTRARNTLKAVEARLEAAASTYERAHKALVVLTPLVNQTGWHSSLRPLNRTDIRSMTDLLWGESEGTRKLSWIWNMRGAAPDEMDSDNAFEDMRIEWCKARARAMRWAEEVELLKEEMRRILQFFEWRAQCWDERGLEDALHDVVDDDEREGLLAYAKRQASLCRRLAESFRTSWTDTLALADSFNDSLVTQQDKDID</sequence>
<dbReference type="Proteomes" id="UP000714275">
    <property type="component" value="Unassembled WGS sequence"/>
</dbReference>
<accession>A0A9P7CWG9</accession>
<comment type="caution">
    <text evidence="2">The sequence shown here is derived from an EMBL/GenBank/DDBJ whole genome shotgun (WGS) entry which is preliminary data.</text>
</comment>
<organism evidence="2 3">
    <name type="scientific">Suillus placidus</name>
    <dbReference type="NCBI Taxonomy" id="48579"/>
    <lineage>
        <taxon>Eukaryota</taxon>
        <taxon>Fungi</taxon>
        <taxon>Dikarya</taxon>
        <taxon>Basidiomycota</taxon>
        <taxon>Agaricomycotina</taxon>
        <taxon>Agaricomycetes</taxon>
        <taxon>Agaricomycetidae</taxon>
        <taxon>Boletales</taxon>
        <taxon>Suillineae</taxon>
        <taxon>Suillaceae</taxon>
        <taxon>Suillus</taxon>
    </lineage>
</organism>
<name>A0A9P7CWG9_9AGAM</name>
<dbReference type="EMBL" id="JABBWD010000106">
    <property type="protein sequence ID" value="KAG1765487.1"/>
    <property type="molecule type" value="Genomic_DNA"/>
</dbReference>
<gene>
    <name evidence="2" type="ORF">EV702DRAFT_67561</name>
</gene>
<evidence type="ECO:0000313" key="3">
    <source>
        <dbReference type="Proteomes" id="UP000714275"/>
    </source>
</evidence>
<evidence type="ECO:0000256" key="1">
    <source>
        <dbReference type="SAM" id="Coils"/>
    </source>
</evidence>
<reference evidence="2" key="1">
    <citation type="journal article" date="2020" name="New Phytol.">
        <title>Comparative genomics reveals dynamic genome evolution in host specialist ectomycorrhizal fungi.</title>
        <authorList>
            <person name="Lofgren L.A."/>
            <person name="Nguyen N.H."/>
            <person name="Vilgalys R."/>
            <person name="Ruytinx J."/>
            <person name="Liao H.L."/>
            <person name="Branco S."/>
            <person name="Kuo A."/>
            <person name="LaButti K."/>
            <person name="Lipzen A."/>
            <person name="Andreopoulos W."/>
            <person name="Pangilinan J."/>
            <person name="Riley R."/>
            <person name="Hundley H."/>
            <person name="Na H."/>
            <person name="Barry K."/>
            <person name="Grigoriev I.V."/>
            <person name="Stajich J.E."/>
            <person name="Kennedy P.G."/>
        </authorList>
    </citation>
    <scope>NUCLEOTIDE SEQUENCE</scope>
    <source>
        <strain evidence="2">DOB743</strain>
    </source>
</reference>
<feature type="coiled-coil region" evidence="1">
    <location>
        <begin position="89"/>
        <end position="116"/>
    </location>
</feature>